<dbReference type="GO" id="GO:0009432">
    <property type="term" value="P:SOS response"/>
    <property type="evidence" value="ECO:0007669"/>
    <property type="project" value="UniProtKB-UniRule"/>
</dbReference>
<proteinExistence type="inferred from homology"/>
<dbReference type="Pfam" id="PF01541">
    <property type="entry name" value="GIY-YIG"/>
    <property type="match status" value="1"/>
</dbReference>
<evidence type="ECO:0000256" key="1">
    <source>
        <dbReference type="ARBA" id="ARBA00022490"/>
    </source>
</evidence>
<dbReference type="SUPFAM" id="SSF47781">
    <property type="entry name" value="RuvA domain 2-like"/>
    <property type="match status" value="1"/>
</dbReference>
<dbReference type="GO" id="GO:0005737">
    <property type="term" value="C:cytoplasm"/>
    <property type="evidence" value="ECO:0007669"/>
    <property type="project" value="UniProtKB-SubCell"/>
</dbReference>
<dbReference type="InterPro" id="IPR004791">
    <property type="entry name" value="UvrC"/>
</dbReference>
<feature type="domain" description="UvrC family homology region profile" evidence="10">
    <location>
        <begin position="276"/>
        <end position="508"/>
    </location>
</feature>
<dbReference type="GO" id="GO:0009381">
    <property type="term" value="F:excinuclease ABC activity"/>
    <property type="evidence" value="ECO:0007669"/>
    <property type="project" value="UniProtKB-UniRule"/>
</dbReference>
<dbReference type="SMART" id="SM00465">
    <property type="entry name" value="GIYc"/>
    <property type="match status" value="1"/>
</dbReference>
<dbReference type="NCBIfam" id="NF001824">
    <property type="entry name" value="PRK00558.1-5"/>
    <property type="match status" value="1"/>
</dbReference>
<dbReference type="Proteomes" id="UP000054854">
    <property type="component" value="Unassembled WGS sequence"/>
</dbReference>
<dbReference type="InterPro" id="IPR035901">
    <property type="entry name" value="GIY-YIG_endonuc_sf"/>
</dbReference>
<keyword evidence="3 7" id="KW-0228">DNA excision</keyword>
<dbReference type="EMBL" id="LNXX01000006">
    <property type="protein sequence ID" value="KTC92660.1"/>
    <property type="molecule type" value="Genomic_DNA"/>
</dbReference>
<dbReference type="AlphaFoldDB" id="A0A378IGZ3"/>
<dbReference type="PROSITE" id="PS50165">
    <property type="entry name" value="UVRC"/>
    <property type="match status" value="1"/>
</dbReference>
<evidence type="ECO:0000256" key="3">
    <source>
        <dbReference type="ARBA" id="ARBA00022769"/>
    </source>
</evidence>
<dbReference type="Pfam" id="PF12826">
    <property type="entry name" value="HHH_2"/>
    <property type="match status" value="1"/>
</dbReference>
<dbReference type="InterPro" id="IPR050066">
    <property type="entry name" value="UvrABC_protein_C"/>
</dbReference>
<reference evidence="11 13" key="1">
    <citation type="submission" date="2015-11" db="EMBL/GenBank/DDBJ databases">
        <title>Genomic analysis of 38 Legionella species identifies large and diverse effector repertoires.</title>
        <authorList>
            <person name="Burstein D."/>
            <person name="Amaro F."/>
            <person name="Zusman T."/>
            <person name="Lifshitz Z."/>
            <person name="Cohen O."/>
            <person name="Gilbert J.A."/>
            <person name="Pupko T."/>
            <person name="Shuman H.A."/>
            <person name="Segal G."/>
        </authorList>
    </citation>
    <scope>NUCLEOTIDE SEQUENCE [LARGE SCALE GENOMIC DNA]</scope>
    <source>
        <strain evidence="11 13">CDC#72-OH-14</strain>
    </source>
</reference>
<organism evidence="12 14">
    <name type="scientific">Legionella cincinnatiensis</name>
    <dbReference type="NCBI Taxonomy" id="28085"/>
    <lineage>
        <taxon>Bacteria</taxon>
        <taxon>Pseudomonadati</taxon>
        <taxon>Pseudomonadota</taxon>
        <taxon>Gammaproteobacteria</taxon>
        <taxon>Legionellales</taxon>
        <taxon>Legionellaceae</taxon>
        <taxon>Legionella</taxon>
    </lineage>
</organism>
<dbReference type="InterPro" id="IPR001943">
    <property type="entry name" value="UVR_dom"/>
</dbReference>
<dbReference type="SUPFAM" id="SSF82771">
    <property type="entry name" value="GIY-YIG endonuclease"/>
    <property type="match status" value="1"/>
</dbReference>
<dbReference type="FunFam" id="3.30.420.340:FF:000001">
    <property type="entry name" value="UvrABC system protein C"/>
    <property type="match status" value="1"/>
</dbReference>
<dbReference type="PANTHER" id="PTHR30562">
    <property type="entry name" value="UVRC/OXIDOREDUCTASE"/>
    <property type="match status" value="1"/>
</dbReference>
<evidence type="ECO:0000313" key="13">
    <source>
        <dbReference type="Proteomes" id="UP000054854"/>
    </source>
</evidence>
<keyword evidence="2 7" id="KW-0227">DNA damage</keyword>
<dbReference type="InterPro" id="IPR010994">
    <property type="entry name" value="RuvA_2-like"/>
</dbReference>
<dbReference type="SUPFAM" id="SSF46600">
    <property type="entry name" value="C-terminal UvrC-binding domain of UvrB"/>
    <property type="match status" value="1"/>
</dbReference>
<evidence type="ECO:0000256" key="2">
    <source>
        <dbReference type="ARBA" id="ARBA00022763"/>
    </source>
</evidence>
<dbReference type="InterPro" id="IPR047296">
    <property type="entry name" value="GIY-YIG_UvrC_Cho"/>
</dbReference>
<comment type="subunit">
    <text evidence="7">Interacts with UvrB in an incision complex.</text>
</comment>
<dbReference type="Gene3D" id="1.10.150.20">
    <property type="entry name" value="5' to 3' exonuclease, C-terminal subdomain"/>
    <property type="match status" value="1"/>
</dbReference>
<dbReference type="Pfam" id="PF02151">
    <property type="entry name" value="UVR"/>
    <property type="match status" value="1"/>
</dbReference>
<comment type="similarity">
    <text evidence="7">Belongs to the UvrC family.</text>
</comment>
<sequence length="640" mass="72661">MSKTSSDNPLLHKNTAIIMNMNISKELALFLAKLPNEPGIYRMLDEEGTVLYVGKAANLKKRVTSYFNKQKTGIKTRSLVTQIVSIEISVTRSETEALLLESNLIKTLKPKYNVLLRDDKSYPYIHLSNHPQFPRIESYRSKKKPLSGDFFGPYPSSGAVKETIVTIQKVFKIRNCRDSYFNARSRPCLQYQIKRCTAPCVNYITPEDYKRSVHDAMRFLQGKCQLILDELAKRIDKAVSELNFEEAALFRDQIKSLRLVQEQQGILQLQGDADAIAIEVNPGFACVQCVTIREGQILTSHSYFPSLPQNGLDEEFGVDTLWQQIFSAFIGFYYLDAPEKIPALIITNHPVEDQKALQEALSQQRGKSCKLQANPRGVKLRWMDFALNNLRVSVAEYVTKHSTMRSRFQELEQFLGLKRPIERMECFDISHTLGEATVASCVVFEQEGPSPNQYRRFNIEGITPGDDYAAMEQAITRRFKRLVETQSLPDVLIIDGGKGQVAVAQKALSSLNISSVILLGIAKGPARKAGWEKLILVHDARELSLPDDSKALHLLQHIRDEAHRFAITAHRKKRQKKQLDSVLEDIEGVGRKRRQALLHRFGGLRELAKAPLEEIAKVQGINEHLARRIFQFFHGENTLL</sequence>
<dbReference type="InterPro" id="IPR001162">
    <property type="entry name" value="UvrC_RNase_H_dom"/>
</dbReference>
<dbReference type="CDD" id="cd10434">
    <property type="entry name" value="GIY-YIG_UvrC_Cho"/>
    <property type="match status" value="1"/>
</dbReference>
<dbReference type="Gene3D" id="3.40.1440.10">
    <property type="entry name" value="GIY-YIG endonuclease"/>
    <property type="match status" value="1"/>
</dbReference>
<keyword evidence="4 7" id="KW-0267">Excision nuclease</keyword>
<evidence type="ECO:0000256" key="6">
    <source>
        <dbReference type="ARBA" id="ARBA00023236"/>
    </source>
</evidence>
<feature type="domain" description="GIY-YIG" evidence="9">
    <location>
        <begin position="36"/>
        <end position="114"/>
    </location>
</feature>
<evidence type="ECO:0000259" key="8">
    <source>
        <dbReference type="PROSITE" id="PS50151"/>
    </source>
</evidence>
<keyword evidence="6 7" id="KW-0742">SOS response</keyword>
<keyword evidence="5 7" id="KW-0234">DNA repair</keyword>
<evidence type="ECO:0000256" key="7">
    <source>
        <dbReference type="HAMAP-Rule" id="MF_00203"/>
    </source>
</evidence>
<dbReference type="Gene3D" id="4.10.860.10">
    <property type="entry name" value="UVR domain"/>
    <property type="match status" value="1"/>
</dbReference>
<name>A0A378IGZ3_9GAMM</name>
<dbReference type="HAMAP" id="MF_00203">
    <property type="entry name" value="UvrC"/>
    <property type="match status" value="1"/>
</dbReference>
<accession>A0A378IGZ3</accession>
<dbReference type="PANTHER" id="PTHR30562:SF1">
    <property type="entry name" value="UVRABC SYSTEM PROTEIN C"/>
    <property type="match status" value="1"/>
</dbReference>
<dbReference type="InterPro" id="IPR038476">
    <property type="entry name" value="UvrC_RNase_H_dom_sf"/>
</dbReference>
<dbReference type="NCBIfam" id="TIGR00194">
    <property type="entry name" value="uvrC"/>
    <property type="match status" value="1"/>
</dbReference>
<dbReference type="Pfam" id="PF22920">
    <property type="entry name" value="UvrC_RNaseH"/>
    <property type="match status" value="1"/>
</dbReference>
<evidence type="ECO:0000259" key="10">
    <source>
        <dbReference type="PROSITE" id="PS50165"/>
    </source>
</evidence>
<dbReference type="GO" id="GO:0006289">
    <property type="term" value="P:nucleotide-excision repair"/>
    <property type="evidence" value="ECO:0007669"/>
    <property type="project" value="UniProtKB-UniRule"/>
</dbReference>
<evidence type="ECO:0000313" key="12">
    <source>
        <dbReference type="EMBL" id="STX34276.1"/>
    </source>
</evidence>
<dbReference type="InterPro" id="IPR036876">
    <property type="entry name" value="UVR_dom_sf"/>
</dbReference>
<dbReference type="Gene3D" id="3.30.420.340">
    <property type="entry name" value="UvrC, RNAse H endonuclease domain"/>
    <property type="match status" value="1"/>
</dbReference>
<dbReference type="Pfam" id="PF08459">
    <property type="entry name" value="UvrC_RNaseH_dom"/>
    <property type="match status" value="1"/>
</dbReference>
<comment type="subcellular location">
    <subcellularLocation>
        <location evidence="7">Cytoplasm</location>
    </subcellularLocation>
</comment>
<evidence type="ECO:0000259" key="9">
    <source>
        <dbReference type="PROSITE" id="PS50164"/>
    </source>
</evidence>
<keyword evidence="1 7" id="KW-0963">Cytoplasm</keyword>
<dbReference type="FunFam" id="3.40.1440.10:FF:000001">
    <property type="entry name" value="UvrABC system protein C"/>
    <property type="match status" value="1"/>
</dbReference>
<evidence type="ECO:0000313" key="14">
    <source>
        <dbReference type="Proteomes" id="UP000255316"/>
    </source>
</evidence>
<dbReference type="GO" id="GO:0009380">
    <property type="term" value="C:excinuclease repair complex"/>
    <property type="evidence" value="ECO:0007669"/>
    <property type="project" value="InterPro"/>
</dbReference>
<evidence type="ECO:0000256" key="4">
    <source>
        <dbReference type="ARBA" id="ARBA00022881"/>
    </source>
</evidence>
<comment type="function">
    <text evidence="7">The UvrABC repair system catalyzes the recognition and processing of DNA lesions. UvrC both incises the 5' and 3' sides of the lesion. The N-terminal half is responsible for the 3' incision and the C-terminal half is responsible for the 5' incision.</text>
</comment>
<dbReference type="PROSITE" id="PS50151">
    <property type="entry name" value="UVR"/>
    <property type="match status" value="1"/>
</dbReference>
<dbReference type="InterPro" id="IPR000305">
    <property type="entry name" value="GIY-YIG_endonuc"/>
</dbReference>
<dbReference type="EMBL" id="UGNX01000001">
    <property type="protein sequence ID" value="STX34276.1"/>
    <property type="molecule type" value="Genomic_DNA"/>
</dbReference>
<dbReference type="InterPro" id="IPR041663">
    <property type="entry name" value="DisA/LigA_HHH"/>
</dbReference>
<dbReference type="PROSITE" id="PS50164">
    <property type="entry name" value="GIY_YIG"/>
    <property type="match status" value="1"/>
</dbReference>
<evidence type="ECO:0000256" key="5">
    <source>
        <dbReference type="ARBA" id="ARBA00023204"/>
    </source>
</evidence>
<dbReference type="Proteomes" id="UP000255316">
    <property type="component" value="Unassembled WGS sequence"/>
</dbReference>
<reference evidence="12 14" key="2">
    <citation type="submission" date="2018-06" db="EMBL/GenBank/DDBJ databases">
        <authorList>
            <consortium name="Pathogen Informatics"/>
            <person name="Doyle S."/>
        </authorList>
    </citation>
    <scope>NUCLEOTIDE SEQUENCE [LARGE SCALE GENOMIC DNA]</scope>
    <source>
        <strain evidence="12 14">NCTC12438</strain>
    </source>
</reference>
<protein>
    <recommendedName>
        <fullName evidence="7">UvrABC system protein C</fullName>
        <shortName evidence="7">Protein UvrC</shortName>
    </recommendedName>
    <alternativeName>
        <fullName evidence="7">Excinuclease ABC subunit C</fullName>
    </alternativeName>
</protein>
<keyword evidence="13" id="KW-1185">Reference proteome</keyword>
<dbReference type="GO" id="GO:0003677">
    <property type="term" value="F:DNA binding"/>
    <property type="evidence" value="ECO:0007669"/>
    <property type="project" value="UniProtKB-UniRule"/>
</dbReference>
<dbReference type="STRING" id="28085.Lcin_0570"/>
<gene>
    <name evidence="7 12" type="primary">uvrC</name>
    <name evidence="11" type="ORF">Lcin_0570</name>
    <name evidence="12" type="ORF">NCTC12438_00870</name>
</gene>
<evidence type="ECO:0000313" key="11">
    <source>
        <dbReference type="EMBL" id="KTC92660.1"/>
    </source>
</evidence>
<feature type="domain" description="UVR" evidence="8">
    <location>
        <begin position="225"/>
        <end position="260"/>
    </location>
</feature>